<organism evidence="1">
    <name type="scientific">Albugo laibachii Nc14</name>
    <dbReference type="NCBI Taxonomy" id="890382"/>
    <lineage>
        <taxon>Eukaryota</taxon>
        <taxon>Sar</taxon>
        <taxon>Stramenopiles</taxon>
        <taxon>Oomycota</taxon>
        <taxon>Peronosporomycetes</taxon>
        <taxon>Albuginales</taxon>
        <taxon>Albuginaceae</taxon>
        <taxon>Albugo</taxon>
    </lineage>
</organism>
<proteinExistence type="predicted"/>
<name>F0W8J8_9STRA</name>
<dbReference type="HOGENOM" id="CLU_2311393_0_0_1"/>
<dbReference type="AlphaFoldDB" id="F0W8J8"/>
<protein>
    <submittedName>
        <fullName evidence="1">AlNc14C35G3124 protein</fullName>
    </submittedName>
</protein>
<sequence>MGNASPKSLDDLATSNYFNVVASVDLDYLNLNVTTKESYGKRYHIVPSKVVVNKDVLLLKKQHTTLQNHNRIGRPSYPCGGSGGFINGGCEDVPVTCSTG</sequence>
<gene>
    <name evidence="1" type="primary">AlNc14C35G3124</name>
    <name evidence="1" type="ORF">ALNC14_035960</name>
</gene>
<reference evidence="1" key="2">
    <citation type="submission" date="2011-02" db="EMBL/GenBank/DDBJ databases">
        <authorList>
            <person name="MacLean D."/>
        </authorList>
    </citation>
    <scope>NUCLEOTIDE SEQUENCE</scope>
</reference>
<dbReference type="EMBL" id="FR824080">
    <property type="protein sequence ID" value="CCA17453.1"/>
    <property type="molecule type" value="Genomic_DNA"/>
</dbReference>
<evidence type="ECO:0000313" key="1">
    <source>
        <dbReference type="EMBL" id="CCA17453.1"/>
    </source>
</evidence>
<accession>F0W8J8</accession>
<reference evidence="1" key="1">
    <citation type="journal article" date="2011" name="PLoS Biol.">
        <title>Gene gain and loss during evolution of obligate parasitism in the white rust pathogen of Arabidopsis thaliana.</title>
        <authorList>
            <person name="Kemen E."/>
            <person name="Gardiner A."/>
            <person name="Schultz-Larsen T."/>
            <person name="Kemen A.C."/>
            <person name="Balmuth A.L."/>
            <person name="Robert-Seilaniantz A."/>
            <person name="Bailey K."/>
            <person name="Holub E."/>
            <person name="Studholme D.J."/>
            <person name="Maclean D."/>
            <person name="Jones J.D."/>
        </authorList>
    </citation>
    <scope>NUCLEOTIDE SEQUENCE</scope>
</reference>